<evidence type="ECO:0000313" key="3">
    <source>
        <dbReference type="EMBL" id="CAL1134118.1"/>
    </source>
</evidence>
<dbReference type="AlphaFoldDB" id="A0A9P1BWQ7"/>
<reference evidence="2" key="1">
    <citation type="submission" date="2022-10" db="EMBL/GenBank/DDBJ databases">
        <authorList>
            <person name="Chen Y."/>
            <person name="Dougan E. K."/>
            <person name="Chan C."/>
            <person name="Rhodes N."/>
            <person name="Thang M."/>
        </authorList>
    </citation>
    <scope>NUCLEOTIDE SEQUENCE</scope>
</reference>
<dbReference type="EMBL" id="CAMXCT010000580">
    <property type="protein sequence ID" value="CAI3980743.1"/>
    <property type="molecule type" value="Genomic_DNA"/>
</dbReference>
<keyword evidence="1" id="KW-1133">Transmembrane helix</keyword>
<keyword evidence="1" id="KW-0472">Membrane</keyword>
<dbReference type="Proteomes" id="UP001152797">
    <property type="component" value="Unassembled WGS sequence"/>
</dbReference>
<protein>
    <submittedName>
        <fullName evidence="2">Uncharacterized protein</fullName>
    </submittedName>
</protein>
<dbReference type="EMBL" id="CAMXCT020000580">
    <property type="protein sequence ID" value="CAL1134118.1"/>
    <property type="molecule type" value="Genomic_DNA"/>
</dbReference>
<dbReference type="EMBL" id="CAMXCT030000580">
    <property type="protein sequence ID" value="CAL4768055.1"/>
    <property type="molecule type" value="Genomic_DNA"/>
</dbReference>
<comment type="caution">
    <text evidence="2">The sequence shown here is derived from an EMBL/GenBank/DDBJ whole genome shotgun (WGS) entry which is preliminary data.</text>
</comment>
<keyword evidence="1" id="KW-0812">Transmembrane</keyword>
<evidence type="ECO:0000313" key="2">
    <source>
        <dbReference type="EMBL" id="CAI3980743.1"/>
    </source>
</evidence>
<organism evidence="2">
    <name type="scientific">Cladocopium goreaui</name>
    <dbReference type="NCBI Taxonomy" id="2562237"/>
    <lineage>
        <taxon>Eukaryota</taxon>
        <taxon>Sar</taxon>
        <taxon>Alveolata</taxon>
        <taxon>Dinophyceae</taxon>
        <taxon>Suessiales</taxon>
        <taxon>Symbiodiniaceae</taxon>
        <taxon>Cladocopium</taxon>
    </lineage>
</organism>
<accession>A0A9P1BWQ7</accession>
<reference evidence="3" key="2">
    <citation type="submission" date="2024-04" db="EMBL/GenBank/DDBJ databases">
        <authorList>
            <person name="Chen Y."/>
            <person name="Shah S."/>
            <person name="Dougan E. K."/>
            <person name="Thang M."/>
            <person name="Chan C."/>
        </authorList>
    </citation>
    <scope>NUCLEOTIDE SEQUENCE [LARGE SCALE GENOMIC DNA]</scope>
</reference>
<evidence type="ECO:0000256" key="1">
    <source>
        <dbReference type="SAM" id="Phobius"/>
    </source>
</evidence>
<dbReference type="OrthoDB" id="408040at2759"/>
<sequence length="127" mass="14633">MEMSCNKDLEFSMTRCAPRAMATEGRGAWRPLLRMSILLLLLPAYQAFLAPFASSRRFGLRTLRRAEESGPVGDWVECSIAYTPRVSMHHSRVEPRREDVYIFHKRQLKEDFGHLYAKLGFTIQAAL</sequence>
<proteinExistence type="predicted"/>
<keyword evidence="4" id="KW-1185">Reference proteome</keyword>
<name>A0A9P1BWQ7_9DINO</name>
<feature type="transmembrane region" description="Helical" evidence="1">
    <location>
        <begin position="32"/>
        <end position="54"/>
    </location>
</feature>
<gene>
    <name evidence="2" type="ORF">C1SCF055_LOCUS8601</name>
</gene>
<evidence type="ECO:0000313" key="4">
    <source>
        <dbReference type="Proteomes" id="UP001152797"/>
    </source>
</evidence>